<dbReference type="GO" id="GO:0004843">
    <property type="term" value="F:cysteine-type deubiquitinase activity"/>
    <property type="evidence" value="ECO:0007669"/>
    <property type="project" value="UniProtKB-UniRule"/>
</dbReference>
<feature type="compositionally biased region" description="Polar residues" evidence="2">
    <location>
        <begin position="548"/>
        <end position="560"/>
    </location>
</feature>
<dbReference type="PANTHER" id="PTHR24006">
    <property type="entry name" value="UBIQUITIN CARBOXYL-TERMINAL HYDROLASE"/>
    <property type="match status" value="1"/>
</dbReference>
<feature type="compositionally biased region" description="Basic residues" evidence="2">
    <location>
        <begin position="573"/>
        <end position="583"/>
    </location>
</feature>
<dbReference type="STRING" id="8081.ENSPREP00000007431"/>
<dbReference type="InterPro" id="IPR038765">
    <property type="entry name" value="Papain-like_cys_pep_sf"/>
</dbReference>
<keyword evidence="1" id="KW-0788">Thiol protease</keyword>
<evidence type="ECO:0000259" key="3">
    <source>
        <dbReference type="PROSITE" id="PS50235"/>
    </source>
</evidence>
<evidence type="ECO:0000256" key="1">
    <source>
        <dbReference type="RuleBase" id="RU366025"/>
    </source>
</evidence>
<reference evidence="5" key="1">
    <citation type="submission" date="2013-11" db="EMBL/GenBank/DDBJ databases">
        <title>The genomic landscape of the Guanapo guppy.</title>
        <authorList>
            <person name="Kuenstner A."/>
            <person name="Dreyer C."/>
        </authorList>
    </citation>
    <scope>NUCLEOTIDE SEQUENCE</scope>
    <source>
        <strain evidence="5">Guanapo</strain>
    </source>
</reference>
<feature type="compositionally biased region" description="Basic and acidic residues" evidence="2">
    <location>
        <begin position="372"/>
        <end position="408"/>
    </location>
</feature>
<dbReference type="GeneTree" id="ENSGT00940000174852"/>
<dbReference type="InterPro" id="IPR018200">
    <property type="entry name" value="USP_CS"/>
</dbReference>
<dbReference type="AlphaFoldDB" id="A0A3P9NCZ2"/>
<reference evidence="4" key="2">
    <citation type="submission" date="2025-08" db="UniProtKB">
        <authorList>
            <consortium name="Ensembl"/>
        </authorList>
    </citation>
    <scope>IDENTIFICATION</scope>
    <source>
        <strain evidence="4">Guanapo</strain>
    </source>
</reference>
<evidence type="ECO:0000256" key="2">
    <source>
        <dbReference type="SAM" id="MobiDB-lite"/>
    </source>
</evidence>
<evidence type="ECO:0000313" key="5">
    <source>
        <dbReference type="Proteomes" id="UP000242638"/>
    </source>
</evidence>
<dbReference type="PANTHER" id="PTHR24006:SF899">
    <property type="entry name" value="UBIQUITIN CARBOXYL-TERMINAL HYDROLASE"/>
    <property type="match status" value="1"/>
</dbReference>
<dbReference type="Ensembl" id="ENSPRET00000007522.1">
    <property type="protein sequence ID" value="ENSPREP00000007431.1"/>
    <property type="gene ID" value="ENSPREG00000005114.1"/>
</dbReference>
<keyword evidence="1" id="KW-0645">Protease</keyword>
<feature type="compositionally biased region" description="Basic and acidic residues" evidence="2">
    <location>
        <begin position="483"/>
        <end position="521"/>
    </location>
</feature>
<dbReference type="Bgee" id="ENSPREG00000005114">
    <property type="expression patterns" value="Expressed in caudal fin"/>
</dbReference>
<dbReference type="Gene3D" id="3.90.70.10">
    <property type="entry name" value="Cysteine proteinases"/>
    <property type="match status" value="1"/>
</dbReference>
<feature type="compositionally biased region" description="Polar residues" evidence="2">
    <location>
        <begin position="463"/>
        <end position="477"/>
    </location>
</feature>
<comment type="similarity">
    <text evidence="1">Belongs to the peptidase C19 family.</text>
</comment>
<dbReference type="PROSITE" id="PS00973">
    <property type="entry name" value="USP_2"/>
    <property type="match status" value="1"/>
</dbReference>
<dbReference type="Pfam" id="PF00443">
    <property type="entry name" value="UCH"/>
    <property type="match status" value="1"/>
</dbReference>
<feature type="domain" description="USP" evidence="3">
    <location>
        <begin position="24"/>
        <end position="303"/>
    </location>
</feature>
<dbReference type="GO" id="GO:0016579">
    <property type="term" value="P:protein deubiquitination"/>
    <property type="evidence" value="ECO:0007669"/>
    <property type="project" value="InterPro"/>
</dbReference>
<dbReference type="GO" id="GO:0005829">
    <property type="term" value="C:cytosol"/>
    <property type="evidence" value="ECO:0007669"/>
    <property type="project" value="TreeGrafter"/>
</dbReference>
<name>A0A3P9NCZ2_POERE</name>
<feature type="compositionally biased region" description="Basic and acidic residues" evidence="2">
    <location>
        <begin position="334"/>
        <end position="350"/>
    </location>
</feature>
<proteinExistence type="inferred from homology"/>
<keyword evidence="5" id="KW-1185">Reference proteome</keyword>
<keyword evidence="1" id="KW-0833">Ubl conjugation pathway</keyword>
<feature type="region of interest" description="Disordered" evidence="2">
    <location>
        <begin position="434"/>
        <end position="594"/>
    </location>
</feature>
<feature type="compositionally biased region" description="Basic and acidic residues" evidence="2">
    <location>
        <begin position="307"/>
        <end position="319"/>
    </location>
</feature>
<sequence length="594" mass="68764">MSTRTDYYMSQGGSNKNTQAKRYHGLRNQGSTCYLNSVLQVLFMTEDFRKAVGRCPKDLEDPVDHQLYTLFKTLKERIGETYEVTWKLGIDNVHEQRDAAEHLEKILTMASEEASKIFEIQLNNKTICGDCEEETDEKKSFWNLPLPLKQSSNESYSVKDAIKDFFKDSHFTEDNQLYCEKKCEGKRDATVKCVINQHPEVLMLLLKRFEFNYYQMCFVKNTCKVDVPFIVEIPRNQTYELYAFVEHFGSLKSGHYTATIRSQDDDRWYNFNDSLVTELNNRPFQGNKIEGTQSAYLLFYRKKGADQDNRKVPNKRDLLPDNNKNSRSCPYVCKTEKDEDAKPTNDEASRPKRRKRSENADEDGPAGLPTRESSEMVERNRENSAQEAERLTNDKQHHSEKAKLEMGDRLVKNVNYKTKSQVESSSITQINPLEKGVVRADVHKDINKQVNDHSKMEEMPDLKSNQYDRQGQENSSGEPLLKSGDKTQKPEPTSVKKQDSHEIEADEDTHAPLQEKPDKKNNKGIKPKKRFRDLFKRKPSKDKVKQPKVNSQSVEASTESGTERTKDTNKDKIQKKKTKKRKVSFNCCCSKTED</sequence>
<feature type="compositionally biased region" description="Basic and acidic residues" evidence="2">
    <location>
        <begin position="561"/>
        <end position="572"/>
    </location>
</feature>
<dbReference type="InterPro" id="IPR001394">
    <property type="entry name" value="Peptidase_C19_UCH"/>
</dbReference>
<dbReference type="PROSITE" id="PS00972">
    <property type="entry name" value="USP_1"/>
    <property type="match status" value="1"/>
</dbReference>
<protein>
    <recommendedName>
        <fullName evidence="1">Ubiquitin carboxyl-terminal hydrolase</fullName>
        <ecNumber evidence="1">3.4.19.12</ecNumber>
    </recommendedName>
</protein>
<evidence type="ECO:0000313" key="4">
    <source>
        <dbReference type="Ensembl" id="ENSPREP00000007431.1"/>
    </source>
</evidence>
<dbReference type="EC" id="3.4.19.12" evidence="1"/>
<comment type="catalytic activity">
    <reaction evidence="1">
        <text>Thiol-dependent hydrolysis of ester, thioester, amide, peptide and isopeptide bonds formed by the C-terminal Gly of ubiquitin (a 76-residue protein attached to proteins as an intracellular targeting signal).</text>
        <dbReference type="EC" id="3.4.19.12"/>
    </reaction>
</comment>
<feature type="compositionally biased region" description="Basic and acidic residues" evidence="2">
    <location>
        <begin position="532"/>
        <end position="545"/>
    </location>
</feature>
<accession>A0A3P9NCZ2</accession>
<keyword evidence="1" id="KW-0378">Hydrolase</keyword>
<dbReference type="SUPFAM" id="SSF54001">
    <property type="entry name" value="Cysteine proteinases"/>
    <property type="match status" value="1"/>
</dbReference>
<feature type="compositionally biased region" description="Basic residues" evidence="2">
    <location>
        <begin position="522"/>
        <end position="531"/>
    </location>
</feature>
<reference evidence="4" key="3">
    <citation type="submission" date="2025-09" db="UniProtKB">
        <authorList>
            <consortium name="Ensembl"/>
        </authorList>
    </citation>
    <scope>IDENTIFICATION</scope>
    <source>
        <strain evidence="4">Guanapo</strain>
    </source>
</reference>
<dbReference type="CDD" id="cd02257">
    <property type="entry name" value="Peptidase_C19"/>
    <property type="match status" value="1"/>
</dbReference>
<feature type="region of interest" description="Disordered" evidence="2">
    <location>
        <begin position="307"/>
        <end position="408"/>
    </location>
</feature>
<dbReference type="GO" id="GO:0006508">
    <property type="term" value="P:proteolysis"/>
    <property type="evidence" value="ECO:0007669"/>
    <property type="project" value="UniProtKB-KW"/>
</dbReference>
<dbReference type="Proteomes" id="UP000242638">
    <property type="component" value="Unassembled WGS sequence"/>
</dbReference>
<dbReference type="OMA" id="NGDERCI"/>
<feature type="compositionally biased region" description="Basic and acidic residues" evidence="2">
    <location>
        <begin position="436"/>
        <end position="461"/>
    </location>
</feature>
<dbReference type="InterPro" id="IPR028889">
    <property type="entry name" value="USP"/>
</dbReference>
<dbReference type="GO" id="GO:0005634">
    <property type="term" value="C:nucleus"/>
    <property type="evidence" value="ECO:0007669"/>
    <property type="project" value="TreeGrafter"/>
</dbReference>
<organism evidence="4 5">
    <name type="scientific">Poecilia reticulata</name>
    <name type="common">Guppy</name>
    <name type="synonym">Acanthophacelus reticulatus</name>
    <dbReference type="NCBI Taxonomy" id="8081"/>
    <lineage>
        <taxon>Eukaryota</taxon>
        <taxon>Metazoa</taxon>
        <taxon>Chordata</taxon>
        <taxon>Craniata</taxon>
        <taxon>Vertebrata</taxon>
        <taxon>Euteleostomi</taxon>
        <taxon>Actinopterygii</taxon>
        <taxon>Neopterygii</taxon>
        <taxon>Teleostei</taxon>
        <taxon>Neoteleostei</taxon>
        <taxon>Acanthomorphata</taxon>
        <taxon>Ovalentaria</taxon>
        <taxon>Atherinomorphae</taxon>
        <taxon>Cyprinodontiformes</taxon>
        <taxon>Poeciliidae</taxon>
        <taxon>Poeciliinae</taxon>
        <taxon>Poecilia</taxon>
    </lineage>
</organism>
<dbReference type="PROSITE" id="PS50235">
    <property type="entry name" value="USP_3"/>
    <property type="match status" value="1"/>
</dbReference>
<dbReference type="InterPro" id="IPR050164">
    <property type="entry name" value="Peptidase_C19"/>
</dbReference>